<comment type="caution">
    <text evidence="14">The sequence shown here is derived from an EMBL/GenBank/DDBJ whole genome shotgun (WGS) entry which is preliminary data.</text>
</comment>
<accession>A0A927IG14</accession>
<dbReference type="PRINTS" id="PR00951">
    <property type="entry name" value="FLGBIOSNFLIP"/>
</dbReference>
<evidence type="ECO:0000256" key="2">
    <source>
        <dbReference type="ARBA" id="ARBA00021714"/>
    </source>
</evidence>
<reference evidence="14" key="1">
    <citation type="submission" date="2020-09" db="EMBL/GenBank/DDBJ databases">
        <title>Pelagicoccus enzymogenes sp. nov. with an EPS production, isolated from marine sediment.</title>
        <authorList>
            <person name="Feng X."/>
        </authorList>
    </citation>
    <scope>NUCLEOTIDE SEQUENCE</scope>
    <source>
        <strain evidence="14">NFK12</strain>
    </source>
</reference>
<comment type="caution">
    <text evidence="12">Lacks conserved residue(s) required for the propagation of feature annotation.</text>
</comment>
<protein>
    <recommendedName>
        <fullName evidence="2 12">Flagellar biosynthetic protein FliP</fullName>
    </recommendedName>
</protein>
<feature type="signal peptide" evidence="13">
    <location>
        <begin position="1"/>
        <end position="23"/>
    </location>
</feature>
<keyword evidence="10" id="KW-0975">Bacterial flagellum</keyword>
<proteinExistence type="inferred from homology"/>
<organism evidence="14 15">
    <name type="scientific">Pelagicoccus enzymogenes</name>
    <dbReference type="NCBI Taxonomy" id="2773457"/>
    <lineage>
        <taxon>Bacteria</taxon>
        <taxon>Pseudomonadati</taxon>
        <taxon>Verrucomicrobiota</taxon>
        <taxon>Opitutia</taxon>
        <taxon>Puniceicoccales</taxon>
        <taxon>Pelagicoccaceae</taxon>
        <taxon>Pelagicoccus</taxon>
    </lineage>
</organism>
<dbReference type="PRINTS" id="PR01302">
    <property type="entry name" value="TYPE3IMPPROT"/>
</dbReference>
<keyword evidence="14" id="KW-0966">Cell projection</keyword>
<dbReference type="PROSITE" id="PS01061">
    <property type="entry name" value="FLIP_2"/>
    <property type="match status" value="1"/>
</dbReference>
<evidence type="ECO:0000256" key="6">
    <source>
        <dbReference type="ARBA" id="ARBA00022795"/>
    </source>
</evidence>
<keyword evidence="8 12" id="KW-1133">Transmembrane helix</keyword>
<dbReference type="InterPro" id="IPR005838">
    <property type="entry name" value="T3SS_IM_P"/>
</dbReference>
<keyword evidence="3 12" id="KW-0813">Transport</keyword>
<name>A0A927IG14_9BACT</name>
<dbReference type="GO" id="GO:0044781">
    <property type="term" value="P:bacterial-type flagellum organization"/>
    <property type="evidence" value="ECO:0007669"/>
    <property type="project" value="UniProtKB-UniRule"/>
</dbReference>
<dbReference type="PANTHER" id="PTHR30587:SF0">
    <property type="entry name" value="FLAGELLAR BIOSYNTHETIC PROTEIN FLIP"/>
    <property type="match status" value="1"/>
</dbReference>
<dbReference type="PANTHER" id="PTHR30587">
    <property type="entry name" value="FLAGELLAR BIOSYNTHETIC PROTEIN FLIP"/>
    <property type="match status" value="1"/>
</dbReference>
<comment type="function">
    <text evidence="12">Plays a role in the flagellum-specific transport system.</text>
</comment>
<keyword evidence="15" id="KW-1185">Reference proteome</keyword>
<evidence type="ECO:0000256" key="10">
    <source>
        <dbReference type="ARBA" id="ARBA00023143"/>
    </source>
</evidence>
<sequence>MKLRLSIFWILLVAFVFANGVSAQDAQDAGSIGGTGVQLSVNMGGDGGTQDVGAAIQVLLLMTLLTLGPSMIVLMTSFTRIIIVLGFVRTAIGVHQAPSNQIIVGLSLIITFFIMQPVLSNVNDNALQPLMAKEITTMEAFEAGSGPLRDFMLNQTQVTDIEFFLDLADYGPTPASELPMRVVVPAFVMSEIRTAFKMGFLIFLPFIMVDFLVGTTLMAMGMMMMPPVVISLPFKLLLFVLVDGWTLVIKSLVQSFNI</sequence>
<evidence type="ECO:0000256" key="3">
    <source>
        <dbReference type="ARBA" id="ARBA00022448"/>
    </source>
</evidence>
<gene>
    <name evidence="12 14" type="primary">fliP</name>
    <name evidence="14" type="ORF">IEN85_04130</name>
</gene>
<evidence type="ECO:0000313" key="14">
    <source>
        <dbReference type="EMBL" id="MBD5778666.1"/>
    </source>
</evidence>
<dbReference type="GO" id="GO:0009306">
    <property type="term" value="P:protein secretion"/>
    <property type="evidence" value="ECO:0007669"/>
    <property type="project" value="UniProtKB-UniRule"/>
</dbReference>
<keyword evidence="4 12" id="KW-1003">Cell membrane</keyword>
<dbReference type="NCBIfam" id="TIGR01103">
    <property type="entry name" value="fliP"/>
    <property type="match status" value="1"/>
</dbReference>
<dbReference type="EMBL" id="JACYFG010000006">
    <property type="protein sequence ID" value="MBD5778666.1"/>
    <property type="molecule type" value="Genomic_DNA"/>
</dbReference>
<dbReference type="InterPro" id="IPR005837">
    <property type="entry name" value="FliP"/>
</dbReference>
<keyword evidence="14" id="KW-0969">Cilium</keyword>
<evidence type="ECO:0000256" key="13">
    <source>
        <dbReference type="SAM" id="SignalP"/>
    </source>
</evidence>
<evidence type="ECO:0000256" key="7">
    <source>
        <dbReference type="ARBA" id="ARBA00022927"/>
    </source>
</evidence>
<feature type="transmembrane region" description="Helical" evidence="12">
    <location>
        <begin position="232"/>
        <end position="253"/>
    </location>
</feature>
<dbReference type="RefSeq" id="WP_191615797.1">
    <property type="nucleotide sequence ID" value="NZ_JACYFG010000006.1"/>
</dbReference>
<evidence type="ECO:0000256" key="8">
    <source>
        <dbReference type="ARBA" id="ARBA00022989"/>
    </source>
</evidence>
<feature type="chain" id="PRO_5037228724" description="Flagellar biosynthetic protein FliP" evidence="13">
    <location>
        <begin position="24"/>
        <end position="258"/>
    </location>
</feature>
<evidence type="ECO:0000313" key="15">
    <source>
        <dbReference type="Proteomes" id="UP000622317"/>
    </source>
</evidence>
<evidence type="ECO:0000256" key="4">
    <source>
        <dbReference type="ARBA" id="ARBA00022475"/>
    </source>
</evidence>
<evidence type="ECO:0000256" key="5">
    <source>
        <dbReference type="ARBA" id="ARBA00022692"/>
    </source>
</evidence>
<comment type="similarity">
    <text evidence="1 12">Belongs to the FliP/MopC/SpaP family.</text>
</comment>
<evidence type="ECO:0000256" key="1">
    <source>
        <dbReference type="ARBA" id="ARBA00006257"/>
    </source>
</evidence>
<keyword evidence="13" id="KW-0732">Signal</keyword>
<evidence type="ECO:0000256" key="12">
    <source>
        <dbReference type="RuleBase" id="RU362069"/>
    </source>
</evidence>
<dbReference type="Proteomes" id="UP000622317">
    <property type="component" value="Unassembled WGS sequence"/>
</dbReference>
<dbReference type="GO" id="GO:0005886">
    <property type="term" value="C:plasma membrane"/>
    <property type="evidence" value="ECO:0007669"/>
    <property type="project" value="UniProtKB-SubCell"/>
</dbReference>
<keyword evidence="11 12" id="KW-1006">Bacterial flagellum protein export</keyword>
<keyword evidence="14" id="KW-0282">Flagellum</keyword>
<keyword evidence="6 12" id="KW-1005">Bacterial flagellum biogenesis</keyword>
<keyword evidence="5 12" id="KW-0812">Transmembrane</keyword>
<comment type="subcellular location">
    <subcellularLocation>
        <location evidence="12">Cell membrane</location>
        <topology evidence="12">Multi-pass membrane protein</topology>
    </subcellularLocation>
    <subcellularLocation>
        <location evidence="12">Bacterial flagellum basal body</location>
    </subcellularLocation>
</comment>
<evidence type="ECO:0000256" key="9">
    <source>
        <dbReference type="ARBA" id="ARBA00023136"/>
    </source>
</evidence>
<keyword evidence="9 12" id="KW-0472">Membrane</keyword>
<evidence type="ECO:0000256" key="11">
    <source>
        <dbReference type="ARBA" id="ARBA00023225"/>
    </source>
</evidence>
<keyword evidence="7 12" id="KW-0653">Protein transport</keyword>
<feature type="transmembrane region" description="Helical" evidence="12">
    <location>
        <begin position="198"/>
        <end position="220"/>
    </location>
</feature>
<dbReference type="GO" id="GO:0009425">
    <property type="term" value="C:bacterial-type flagellum basal body"/>
    <property type="evidence" value="ECO:0007669"/>
    <property type="project" value="UniProtKB-SubCell"/>
</dbReference>
<dbReference type="Pfam" id="PF00813">
    <property type="entry name" value="FliP"/>
    <property type="match status" value="1"/>
</dbReference>
<dbReference type="NCBIfam" id="NF009438">
    <property type="entry name" value="PRK12797.1"/>
    <property type="match status" value="1"/>
</dbReference>
<dbReference type="AlphaFoldDB" id="A0A927IG14"/>